<sequence>MLFAEPLSGATPSIEDLRREARRLHKSYEAGERTARERLRELPPRGDGRELKRADFLQVVARERGFESWPKLKLAAETQGLDRAAKIQRLKIALFRGQMPVVQALLTETPDLAEGLFGLQCALADLPGVRAALAKTPQLASERLGPRSPILHLAFSRWHQVHPELRPVTLEIAELLVAQGADVNDAQDGAGGEKLSALYGALCVSRNLDLARWLLEHGASPDDGESLYHAVEMGTQDGLKLLLEHGAKPQGTNALLRALDFNDHGAVELLLAHGATLDEDAQTIPALHQAVRRGCDRRMVELLLEAGADPVREWRWVSPYAYAKALGSRPLVEVLEARGITATLSREEALMAEAAEGRITKDAYIDPEALPPAYDGLLRGLAGRPDRLEQIAALVALGMPYDAPDASDGVTPVQAAAWEGYPEVMGYFLKLRPDMSHVNAHGGTLLGTLLHGAENAPETGERDHLACLSLLLAHGVALPRKAMAMVGRPDIASVLRDWAEAHPGQVV</sequence>
<evidence type="ECO:0000313" key="5">
    <source>
        <dbReference type="Proteomes" id="UP000199392"/>
    </source>
</evidence>
<proteinExistence type="predicted"/>
<protein>
    <submittedName>
        <fullName evidence="4">Ankyrin repeat</fullName>
    </submittedName>
</protein>
<gene>
    <name evidence="4" type="ORF">SAMN04488050_112120</name>
</gene>
<dbReference type="Proteomes" id="UP000199392">
    <property type="component" value="Unassembled WGS sequence"/>
</dbReference>
<dbReference type="PANTHER" id="PTHR24189">
    <property type="entry name" value="MYOTROPHIN"/>
    <property type="match status" value="1"/>
</dbReference>
<reference evidence="5" key="1">
    <citation type="submission" date="2016-10" db="EMBL/GenBank/DDBJ databases">
        <authorList>
            <person name="Varghese N."/>
            <person name="Submissions S."/>
        </authorList>
    </citation>
    <scope>NUCLEOTIDE SEQUENCE [LARGE SCALE GENOMIC DNA]</scope>
    <source>
        <strain evidence="5">DSM 26894</strain>
    </source>
</reference>
<dbReference type="SUPFAM" id="SSF48403">
    <property type="entry name" value="Ankyrin repeat"/>
    <property type="match status" value="2"/>
</dbReference>
<evidence type="ECO:0000256" key="3">
    <source>
        <dbReference type="PROSITE-ProRule" id="PRU00023"/>
    </source>
</evidence>
<evidence type="ECO:0000256" key="2">
    <source>
        <dbReference type="ARBA" id="ARBA00023043"/>
    </source>
</evidence>
<keyword evidence="5" id="KW-1185">Reference proteome</keyword>
<dbReference type="InterPro" id="IPR036770">
    <property type="entry name" value="Ankyrin_rpt-contain_sf"/>
</dbReference>
<organism evidence="4 5">
    <name type="scientific">Alloyangia pacifica</name>
    <dbReference type="NCBI Taxonomy" id="311180"/>
    <lineage>
        <taxon>Bacteria</taxon>
        <taxon>Pseudomonadati</taxon>
        <taxon>Pseudomonadota</taxon>
        <taxon>Alphaproteobacteria</taxon>
        <taxon>Rhodobacterales</taxon>
        <taxon>Roseobacteraceae</taxon>
        <taxon>Alloyangia</taxon>
    </lineage>
</organism>
<name>A0A1I6VQB9_9RHOB</name>
<keyword evidence="1" id="KW-0677">Repeat</keyword>
<keyword evidence="2 3" id="KW-0040">ANK repeat</keyword>
<dbReference type="PROSITE" id="PS50297">
    <property type="entry name" value="ANK_REP_REGION"/>
    <property type="match status" value="1"/>
</dbReference>
<dbReference type="Gene3D" id="1.25.40.20">
    <property type="entry name" value="Ankyrin repeat-containing domain"/>
    <property type="match status" value="2"/>
</dbReference>
<dbReference type="Pfam" id="PF12796">
    <property type="entry name" value="Ank_2"/>
    <property type="match status" value="1"/>
</dbReference>
<dbReference type="PROSITE" id="PS50088">
    <property type="entry name" value="ANK_REPEAT"/>
    <property type="match status" value="1"/>
</dbReference>
<evidence type="ECO:0000313" key="4">
    <source>
        <dbReference type="EMBL" id="SFT15922.1"/>
    </source>
</evidence>
<dbReference type="AlphaFoldDB" id="A0A1I6VQB9"/>
<dbReference type="InterPro" id="IPR050745">
    <property type="entry name" value="Multifunctional_regulatory"/>
</dbReference>
<dbReference type="PANTHER" id="PTHR24189:SF50">
    <property type="entry name" value="ANKYRIN REPEAT AND SOCS BOX PROTEIN 2"/>
    <property type="match status" value="1"/>
</dbReference>
<dbReference type="Pfam" id="PF00023">
    <property type="entry name" value="Ank"/>
    <property type="match status" value="1"/>
</dbReference>
<dbReference type="InterPro" id="IPR002110">
    <property type="entry name" value="Ankyrin_rpt"/>
</dbReference>
<accession>A0A1I6VQB9</accession>
<dbReference type="STRING" id="311180.SAMN04488050_112120"/>
<dbReference type="OrthoDB" id="928522at2"/>
<evidence type="ECO:0000256" key="1">
    <source>
        <dbReference type="ARBA" id="ARBA00022737"/>
    </source>
</evidence>
<dbReference type="SMART" id="SM00248">
    <property type="entry name" value="ANK"/>
    <property type="match status" value="6"/>
</dbReference>
<feature type="repeat" description="ANK" evidence="3">
    <location>
        <begin position="282"/>
        <end position="309"/>
    </location>
</feature>
<dbReference type="EMBL" id="FOZW01000012">
    <property type="protein sequence ID" value="SFT15922.1"/>
    <property type="molecule type" value="Genomic_DNA"/>
</dbReference>